<sequence>MSCIILRPDPKALFDQLQSMFSSTVLGGGVVVPESNEWYVLANDYAMAEQFYAIADQMWREADPALACCDNLYKMAAQHGVFPRPASHAEGYAKLTGTPGTPVPSSLEISTSQGIYVSVGTVPLTIPDSGEIIIRVRALTPGPEFNSAGTVTTGTLTTSAPGISDDVEICGRQFCGGAAAETCEQFRKRYLERLAYQPRATMAWIKQKLLEFPCATRVCVREGACCRCTPECTDCADCGCKNCGTRMEFYVLFNRVFPCGIPPQNVVADIQTWLFGEHQGYGEGQVEMGVCGQIYAPKPLMVNVYIDIVGCPSSSQKQIISDQVRALFERICPSVPLRTRQVELIVSSVVGAEVNVAVRFEVLPPVDNSMVFQAACGDLEPECDYLPCLNTISFTGPDIRGAQC</sequence>
<organism evidence="1 2">
    <name type="scientific">Bradyrhizobium lablabi</name>
    <dbReference type="NCBI Taxonomy" id="722472"/>
    <lineage>
        <taxon>Bacteria</taxon>
        <taxon>Pseudomonadati</taxon>
        <taxon>Pseudomonadota</taxon>
        <taxon>Alphaproteobacteria</taxon>
        <taxon>Hyphomicrobiales</taxon>
        <taxon>Nitrobacteraceae</taxon>
        <taxon>Bradyrhizobium</taxon>
    </lineage>
</organism>
<accession>A0A0R3MME5</accession>
<evidence type="ECO:0000313" key="2">
    <source>
        <dbReference type="Proteomes" id="UP000051660"/>
    </source>
</evidence>
<gene>
    <name evidence="1" type="ORF">CQ14_06875</name>
</gene>
<proteinExistence type="predicted"/>
<name>A0A0R3MME5_9BRAD</name>
<evidence type="ECO:0000313" key="1">
    <source>
        <dbReference type="EMBL" id="KRR21367.1"/>
    </source>
</evidence>
<dbReference type="RefSeq" id="WP_057859825.1">
    <property type="nucleotide sequence ID" value="NZ_LLYB01000081.1"/>
</dbReference>
<dbReference type="Proteomes" id="UP000051660">
    <property type="component" value="Unassembled WGS sequence"/>
</dbReference>
<protein>
    <submittedName>
        <fullName evidence="1">Uncharacterized protein</fullName>
    </submittedName>
</protein>
<reference evidence="1 2" key="1">
    <citation type="submission" date="2014-03" db="EMBL/GenBank/DDBJ databases">
        <title>Bradyrhizobium valentinum sp. nov., isolated from effective nodules of Lupinus mariae-josephae, a lupine endemic of basic-lime soils in Eastern Spain.</title>
        <authorList>
            <person name="Duran D."/>
            <person name="Rey L."/>
            <person name="Navarro A."/>
            <person name="Busquets A."/>
            <person name="Imperial J."/>
            <person name="Ruiz-Argueso T."/>
        </authorList>
    </citation>
    <scope>NUCLEOTIDE SEQUENCE [LARGE SCALE GENOMIC DNA]</scope>
    <source>
        <strain evidence="1 2">CCBAU 23086</strain>
    </source>
</reference>
<dbReference type="EMBL" id="LLYB01000081">
    <property type="protein sequence ID" value="KRR21367.1"/>
    <property type="molecule type" value="Genomic_DNA"/>
</dbReference>
<comment type="caution">
    <text evidence="1">The sequence shown here is derived from an EMBL/GenBank/DDBJ whole genome shotgun (WGS) entry which is preliminary data.</text>
</comment>
<dbReference type="AlphaFoldDB" id="A0A0R3MME5"/>